<evidence type="ECO:0000256" key="3">
    <source>
        <dbReference type="ARBA" id="ARBA00023295"/>
    </source>
</evidence>
<dbReference type="Gene3D" id="3.20.20.300">
    <property type="entry name" value="Glycoside hydrolase, family 3, N-terminal domain"/>
    <property type="match status" value="1"/>
</dbReference>
<organism evidence="6 7">
    <name type="scientific">Deinococcus gobiensis (strain DSM 21396 / JCM 16679 / CGMCC 1.7299 / I-0)</name>
    <dbReference type="NCBI Taxonomy" id="745776"/>
    <lineage>
        <taxon>Bacteria</taxon>
        <taxon>Thermotogati</taxon>
        <taxon>Deinococcota</taxon>
        <taxon>Deinococci</taxon>
        <taxon>Deinococcales</taxon>
        <taxon>Deinococcaceae</taxon>
        <taxon>Deinococcus</taxon>
    </lineage>
</organism>
<proteinExistence type="inferred from homology"/>
<evidence type="ECO:0000256" key="2">
    <source>
        <dbReference type="ARBA" id="ARBA00022801"/>
    </source>
</evidence>
<feature type="region of interest" description="Disordered" evidence="4">
    <location>
        <begin position="163"/>
        <end position="185"/>
    </location>
</feature>
<dbReference type="SUPFAM" id="SSF51445">
    <property type="entry name" value="(Trans)glycosidases"/>
    <property type="match status" value="1"/>
</dbReference>
<dbReference type="PANTHER" id="PTHR30480:SF16">
    <property type="entry name" value="GLYCOSIDE HYDROLASE FAMILY 3 DOMAIN PROTEIN"/>
    <property type="match status" value="1"/>
</dbReference>
<name>H8GX04_DEIGI</name>
<sequence length="338" mass="35326">MSSVKHFPGHGDTAQDSHLTLPTVTKPRAELEATEWLPFRAAAQAGVGSVMTAHILYPALDPQRPATLSPAALTGLLRQEWGYDGVVVTDATDMRAIADHYPRGTAAPAALAAGADAVLSCGHGQLVPHAEHARALADALAARQLDPARVAEAQDRLARAALRFPGTPRPYPPAQRGADEQATQDWAARSLRWQGTPPALDPARPVLLLAPESAALGGPYGDFLSGEALAASLRNVFPHLQVALHGGQDASAAEALLARFPGAPVLLATTGRWGVSAAEAGLATGLRRDRRPALHLALWSPETVGALGLPAIVTHGFRPVNLLALNTALATLRLHAPH</sequence>
<dbReference type="PANTHER" id="PTHR30480">
    <property type="entry name" value="BETA-HEXOSAMINIDASE-RELATED"/>
    <property type="match status" value="1"/>
</dbReference>
<evidence type="ECO:0000259" key="5">
    <source>
        <dbReference type="Pfam" id="PF00933"/>
    </source>
</evidence>
<dbReference type="InterPro" id="IPR036962">
    <property type="entry name" value="Glyco_hydro_3_N_sf"/>
</dbReference>
<feature type="domain" description="Glycoside hydrolase family 3 N-terminal" evidence="5">
    <location>
        <begin position="1"/>
        <end position="159"/>
    </location>
</feature>
<dbReference type="EMBL" id="CP002191">
    <property type="protein sequence ID" value="AFD24544.1"/>
    <property type="molecule type" value="Genomic_DNA"/>
</dbReference>
<dbReference type="HOGENOM" id="CLU_820669_0_0_0"/>
<dbReference type="AlphaFoldDB" id="H8GX04"/>
<dbReference type="STRING" id="745776.DGo_CA0617"/>
<feature type="region of interest" description="Disordered" evidence="4">
    <location>
        <begin position="1"/>
        <end position="22"/>
    </location>
</feature>
<dbReference type="InterPro" id="IPR050226">
    <property type="entry name" value="NagZ_Beta-hexosaminidase"/>
</dbReference>
<dbReference type="GO" id="GO:0005975">
    <property type="term" value="P:carbohydrate metabolic process"/>
    <property type="evidence" value="ECO:0007669"/>
    <property type="project" value="InterPro"/>
</dbReference>
<dbReference type="GO" id="GO:0004553">
    <property type="term" value="F:hydrolase activity, hydrolyzing O-glycosyl compounds"/>
    <property type="evidence" value="ECO:0007669"/>
    <property type="project" value="InterPro"/>
</dbReference>
<keyword evidence="7" id="KW-1185">Reference proteome</keyword>
<evidence type="ECO:0000256" key="1">
    <source>
        <dbReference type="ARBA" id="ARBA00005336"/>
    </source>
</evidence>
<dbReference type="PATRIC" id="fig|745776.4.peg.629"/>
<dbReference type="InterPro" id="IPR001764">
    <property type="entry name" value="Glyco_hydro_3_N"/>
</dbReference>
<accession>H8GX04</accession>
<dbReference type="PROSITE" id="PS00775">
    <property type="entry name" value="GLYCOSYL_HYDROL_F3"/>
    <property type="match status" value="1"/>
</dbReference>
<evidence type="ECO:0000313" key="6">
    <source>
        <dbReference type="EMBL" id="AFD24544.1"/>
    </source>
</evidence>
<dbReference type="eggNOG" id="COG1472">
    <property type="taxonomic scope" value="Bacteria"/>
</dbReference>
<comment type="similarity">
    <text evidence="1">Belongs to the glycosyl hydrolase 3 family.</text>
</comment>
<keyword evidence="3" id="KW-0326">Glycosidase</keyword>
<dbReference type="KEGG" id="dgo:DGo_CA0617"/>
<keyword evidence="2 6" id="KW-0378">Hydrolase</keyword>
<dbReference type="GO" id="GO:0009254">
    <property type="term" value="P:peptidoglycan turnover"/>
    <property type="evidence" value="ECO:0007669"/>
    <property type="project" value="TreeGrafter"/>
</dbReference>
<gene>
    <name evidence="6" type="primary">bglX</name>
    <name evidence="6" type="ordered locus">DGo_CA0617</name>
</gene>
<dbReference type="InterPro" id="IPR017853">
    <property type="entry name" value="GH"/>
</dbReference>
<evidence type="ECO:0000256" key="4">
    <source>
        <dbReference type="SAM" id="MobiDB-lite"/>
    </source>
</evidence>
<dbReference type="Proteomes" id="UP000007575">
    <property type="component" value="Chromosome"/>
</dbReference>
<dbReference type="Pfam" id="PF00933">
    <property type="entry name" value="Glyco_hydro_3"/>
    <property type="match status" value="1"/>
</dbReference>
<dbReference type="InterPro" id="IPR019800">
    <property type="entry name" value="Glyco_hydro_3_AS"/>
</dbReference>
<reference evidence="6 7" key="1">
    <citation type="journal article" date="2012" name="PLoS ONE">
        <title>Genome sequence and transcriptome analysis of the radioresistant bacterium Deinococcus gobiensis: insights into the extreme environmental adaptations.</title>
        <authorList>
            <person name="Yuan M."/>
            <person name="Chen M."/>
            <person name="Zhang W."/>
            <person name="Lu W."/>
            <person name="Wang J."/>
            <person name="Yang M."/>
            <person name="Zhao P."/>
            <person name="Tang R."/>
            <person name="Li X."/>
            <person name="Hao Y."/>
            <person name="Zhou Z."/>
            <person name="Zhan Y."/>
            <person name="Yu H."/>
            <person name="Teng C."/>
            <person name="Yan Y."/>
            <person name="Ping S."/>
            <person name="Wang Y."/>
            <person name="Lin M."/>
        </authorList>
    </citation>
    <scope>NUCLEOTIDE SEQUENCE [LARGE SCALE GENOMIC DNA]</scope>
    <source>
        <strain evidence="6 7">I-0</strain>
    </source>
</reference>
<evidence type="ECO:0000313" key="7">
    <source>
        <dbReference type="Proteomes" id="UP000007575"/>
    </source>
</evidence>
<protein>
    <submittedName>
        <fullName evidence="6">Glycoside hydrolase, family 3-like protein</fullName>
    </submittedName>
</protein>